<dbReference type="Pfam" id="PF14172">
    <property type="entry name" value="DUF4309"/>
    <property type="match status" value="1"/>
</dbReference>
<accession>A0ABU1NR85</accession>
<sequence>MPIKYLLVVLCALVIGGGVGYSVSNYRIPKEAKISVSPSPTPYQGNTASPNPVVAISKLQDRDKLLDQLSRVHDSTVGYEYTEDQRKVLQSDPANKDYVHVLQKFVQTQLKKEIGNFQTIGKPQNPRSVLVTTTDQVAYMVTMRKDYTHDGIWLIHACTDYTPGENSVPDFYTRISLAQAPVEVKTWAETILKQPEWKKEYQTFGDRTYALIKSSSSYSDSVELEDVSVSMGEAFIAYQSYQYAAGSDKDLINDYVLLELKGSGIREVNFQNTYSNFSLVDGKEPAPGDASSIVHLTNKIVLNPKFLEIAAAGKISGVEFGIGTAEDEVIARWGKPHEVGTRQVEFQRWHHYQMYFWPPDQRIGAIRVLGAAVDYSLPEVKKALGLPSSEINGEDGVWGLFYRVGEYELRINATTKDGQVESLMLKKKP</sequence>
<comment type="caution">
    <text evidence="1">The sequence shown here is derived from an EMBL/GenBank/DDBJ whole genome shotgun (WGS) entry which is preliminary data.</text>
</comment>
<evidence type="ECO:0000313" key="2">
    <source>
        <dbReference type="Proteomes" id="UP001267290"/>
    </source>
</evidence>
<keyword evidence="2" id="KW-1185">Reference proteome</keyword>
<dbReference type="InterPro" id="IPR025453">
    <property type="entry name" value="DUF4309"/>
</dbReference>
<protein>
    <submittedName>
        <fullName evidence="1">Uncharacterized protein</fullName>
    </submittedName>
</protein>
<dbReference type="EMBL" id="JAVDSB010000001">
    <property type="protein sequence ID" value="MDR6549993.1"/>
    <property type="molecule type" value="Genomic_DNA"/>
</dbReference>
<dbReference type="Proteomes" id="UP001267290">
    <property type="component" value="Unassembled WGS sequence"/>
</dbReference>
<name>A0ABU1NR85_9BACL</name>
<gene>
    <name evidence="1" type="ORF">J2736_001176</name>
</gene>
<evidence type="ECO:0000313" key="1">
    <source>
        <dbReference type="EMBL" id="MDR6549993.1"/>
    </source>
</evidence>
<dbReference type="RefSeq" id="WP_310224341.1">
    <property type="nucleotide sequence ID" value="NZ_JAVDSB010000001.1"/>
</dbReference>
<reference evidence="1 2" key="1">
    <citation type="submission" date="2023-07" db="EMBL/GenBank/DDBJ databases">
        <title>Sorghum-associated microbial communities from plants grown in Nebraska, USA.</title>
        <authorList>
            <person name="Schachtman D."/>
        </authorList>
    </citation>
    <scope>NUCLEOTIDE SEQUENCE [LARGE SCALE GENOMIC DNA]</scope>
    <source>
        <strain evidence="1 2">CC258</strain>
    </source>
</reference>
<organism evidence="1 2">
    <name type="scientific">Paenibacillus qinlingensis</name>
    <dbReference type="NCBI Taxonomy" id="1837343"/>
    <lineage>
        <taxon>Bacteria</taxon>
        <taxon>Bacillati</taxon>
        <taxon>Bacillota</taxon>
        <taxon>Bacilli</taxon>
        <taxon>Bacillales</taxon>
        <taxon>Paenibacillaceae</taxon>
        <taxon>Paenibacillus</taxon>
    </lineage>
</organism>
<proteinExistence type="predicted"/>